<dbReference type="GO" id="GO:1990961">
    <property type="term" value="P:xenobiotic detoxification by transmembrane export across the plasma membrane"/>
    <property type="evidence" value="ECO:0007669"/>
    <property type="project" value="InterPro"/>
</dbReference>
<comment type="similarity">
    <text evidence="2 9">Belongs to the membrane fusion protein (MFP) (TC 8.A.1) family.</text>
</comment>
<feature type="coiled-coil region" evidence="10">
    <location>
        <begin position="209"/>
        <end position="302"/>
    </location>
</feature>
<accession>A0A554WMU4</accession>
<protein>
    <recommendedName>
        <fullName evidence="9">Membrane fusion protein (MFP) family protein</fullName>
    </recommendedName>
</protein>
<dbReference type="SUPFAM" id="SSF111369">
    <property type="entry name" value="HlyD-like secretion proteins"/>
    <property type="match status" value="1"/>
</dbReference>
<dbReference type="Proteomes" id="UP000320225">
    <property type="component" value="Unassembled WGS sequence"/>
</dbReference>
<keyword evidence="14" id="KW-1185">Reference proteome</keyword>
<dbReference type="Gene3D" id="1.10.287.470">
    <property type="entry name" value="Helix hairpin bin"/>
    <property type="match status" value="1"/>
</dbReference>
<dbReference type="Pfam" id="PF26002">
    <property type="entry name" value="Beta-barrel_AprE"/>
    <property type="match status" value="1"/>
</dbReference>
<dbReference type="PANTHER" id="PTHR30386:SF26">
    <property type="entry name" value="TRANSPORT PROTEIN COMB"/>
    <property type="match status" value="1"/>
</dbReference>
<dbReference type="Gene3D" id="6.10.140.1990">
    <property type="match status" value="1"/>
</dbReference>
<sequence length="475" mass="51698">MSEIGAKGFERIGQVTQVGGGLGRTLFGRVVDRLAGGPPPDEARLAQDWGADADWAQLQQEPLRARRLVRIAALVVAVLIGWAAVAEVDEVTRGEARVVPSSQVQVVQSVDGGVVTDILVREGELVQAGQLLLRVDPTRFAANLSESRAMQLALQAKAERLQALIQGRAFSPSAELQREAPQLVAQERAAFDAKRAEIAAQIGITQSQLSQRQQELNEARARRDQAERSLEFTQRELDATRPMVRSGAVSEVEVLRLEREVARLRGEREQATAQIARVQAAIAEAQRRIDEVQLQARAQMSAELSETLSRLRAMAEGGRALEDKVLKADLKSPVRGTVKRLHVNTVGAVVQPGREVVEIVPLDDALILEARIAPKDIAFLRPGLEATVKFTAYDFAIYGGLQADVVSIGADSVVDDRGNAYYVVRLRTRQASLGEGLPIIPGMVAQVDILTGKKTVLQYLLKPVLRAKANALTER</sequence>
<evidence type="ECO:0000256" key="4">
    <source>
        <dbReference type="ARBA" id="ARBA00022475"/>
    </source>
</evidence>
<keyword evidence="4 9" id="KW-1003">Cell membrane</keyword>
<dbReference type="InterPro" id="IPR030190">
    <property type="entry name" value="MacA_alpha-hairpin_sf"/>
</dbReference>
<evidence type="ECO:0000259" key="12">
    <source>
        <dbReference type="Pfam" id="PF26002"/>
    </source>
</evidence>
<keyword evidence="7" id="KW-1133">Transmembrane helix</keyword>
<evidence type="ECO:0000313" key="13">
    <source>
        <dbReference type="EMBL" id="TSE24898.1"/>
    </source>
</evidence>
<dbReference type="OrthoDB" id="9775513at2"/>
<dbReference type="PROSITE" id="PS00543">
    <property type="entry name" value="HLYD_FAMILY"/>
    <property type="match status" value="1"/>
</dbReference>
<dbReference type="InterPro" id="IPR058781">
    <property type="entry name" value="HH_AprE-like"/>
</dbReference>
<evidence type="ECO:0000256" key="7">
    <source>
        <dbReference type="ARBA" id="ARBA00022989"/>
    </source>
</evidence>
<dbReference type="InterPro" id="IPR050739">
    <property type="entry name" value="MFP"/>
</dbReference>
<dbReference type="PANTHER" id="PTHR30386">
    <property type="entry name" value="MEMBRANE FUSION SUBUNIT OF EMRAB-TOLC MULTIDRUG EFFLUX PUMP"/>
    <property type="match status" value="1"/>
</dbReference>
<evidence type="ECO:0000256" key="9">
    <source>
        <dbReference type="RuleBase" id="RU365093"/>
    </source>
</evidence>
<dbReference type="GO" id="GO:0019898">
    <property type="term" value="C:extrinsic component of membrane"/>
    <property type="evidence" value="ECO:0007669"/>
    <property type="project" value="InterPro"/>
</dbReference>
<proteinExistence type="inferred from homology"/>
<dbReference type="RefSeq" id="WP_143895757.1">
    <property type="nucleotide sequence ID" value="NZ_VJND01000010.1"/>
</dbReference>
<dbReference type="Pfam" id="PF25994">
    <property type="entry name" value="HH_AprE"/>
    <property type="match status" value="1"/>
</dbReference>
<dbReference type="InterPro" id="IPR058982">
    <property type="entry name" value="Beta-barrel_AprE"/>
</dbReference>
<dbReference type="PRINTS" id="PR01490">
    <property type="entry name" value="RTXTOXIND"/>
</dbReference>
<gene>
    <name evidence="13" type="primary">prsE</name>
    <name evidence="13" type="ORF">Tsedi_01758</name>
</gene>
<dbReference type="AlphaFoldDB" id="A0A554WMU4"/>
<dbReference type="Gene3D" id="2.40.30.170">
    <property type="match status" value="1"/>
</dbReference>
<evidence type="ECO:0000256" key="1">
    <source>
        <dbReference type="ARBA" id="ARBA00004377"/>
    </source>
</evidence>
<feature type="domain" description="AprE-like beta-barrel" evidence="12">
    <location>
        <begin position="366"/>
        <end position="452"/>
    </location>
</feature>
<comment type="caution">
    <text evidence="13">The sequence shown here is derived from an EMBL/GenBank/DDBJ whole genome shotgun (WGS) entry which is preliminary data.</text>
</comment>
<evidence type="ECO:0000313" key="14">
    <source>
        <dbReference type="Proteomes" id="UP000320225"/>
    </source>
</evidence>
<evidence type="ECO:0000256" key="6">
    <source>
        <dbReference type="ARBA" id="ARBA00022692"/>
    </source>
</evidence>
<dbReference type="GO" id="GO:1990195">
    <property type="term" value="C:macrolide transmembrane transporter complex"/>
    <property type="evidence" value="ECO:0007669"/>
    <property type="project" value="InterPro"/>
</dbReference>
<evidence type="ECO:0000259" key="11">
    <source>
        <dbReference type="Pfam" id="PF25994"/>
    </source>
</evidence>
<reference evidence="13 14" key="1">
    <citation type="submission" date="2019-07" db="EMBL/GenBank/DDBJ databases">
        <title>Tepidimonas sediminis YIM 72259 draft genome.</title>
        <authorList>
            <person name="Da Costa M.S."/>
            <person name="Froufe H.J.C."/>
            <person name="Egas C."/>
            <person name="Albuquerque L."/>
        </authorList>
    </citation>
    <scope>NUCLEOTIDE SEQUENCE [LARGE SCALE GENOMIC DNA]</scope>
    <source>
        <strain evidence="13 14">YIM 72259</strain>
    </source>
</reference>
<keyword evidence="3 9" id="KW-0813">Transport</keyword>
<dbReference type="GO" id="GO:0005886">
    <property type="term" value="C:plasma membrane"/>
    <property type="evidence" value="ECO:0007669"/>
    <property type="project" value="UniProtKB-SubCell"/>
</dbReference>
<name>A0A554WMU4_9BURK</name>
<dbReference type="GO" id="GO:0009306">
    <property type="term" value="P:protein secretion"/>
    <property type="evidence" value="ECO:0007669"/>
    <property type="project" value="InterPro"/>
</dbReference>
<evidence type="ECO:0000256" key="3">
    <source>
        <dbReference type="ARBA" id="ARBA00022448"/>
    </source>
</evidence>
<keyword evidence="5 9" id="KW-0997">Cell inner membrane</keyword>
<evidence type="ECO:0000256" key="10">
    <source>
        <dbReference type="SAM" id="Coils"/>
    </source>
</evidence>
<evidence type="ECO:0000256" key="5">
    <source>
        <dbReference type="ARBA" id="ARBA00022519"/>
    </source>
</evidence>
<evidence type="ECO:0000256" key="8">
    <source>
        <dbReference type="ARBA" id="ARBA00023136"/>
    </source>
</evidence>
<keyword evidence="8" id="KW-0472">Membrane</keyword>
<organism evidence="13 14">
    <name type="scientific">Tepidimonas sediminis</name>
    <dbReference type="NCBI Taxonomy" id="2588941"/>
    <lineage>
        <taxon>Bacteria</taxon>
        <taxon>Pseudomonadati</taxon>
        <taxon>Pseudomonadota</taxon>
        <taxon>Betaproteobacteria</taxon>
        <taxon>Burkholderiales</taxon>
        <taxon>Tepidimonas</taxon>
    </lineage>
</organism>
<evidence type="ECO:0000256" key="2">
    <source>
        <dbReference type="ARBA" id="ARBA00009477"/>
    </source>
</evidence>
<feature type="domain" description="AprE-like long alpha-helical hairpin" evidence="11">
    <location>
        <begin position="141"/>
        <end position="323"/>
    </location>
</feature>
<keyword evidence="6" id="KW-0812">Transmembrane</keyword>
<dbReference type="InterPro" id="IPR006144">
    <property type="entry name" value="Secretion_HlyD_CS"/>
</dbReference>
<dbReference type="InterPro" id="IPR010129">
    <property type="entry name" value="T1SS_HlyD"/>
</dbReference>
<dbReference type="NCBIfam" id="TIGR01843">
    <property type="entry name" value="type_I_hlyD"/>
    <property type="match status" value="1"/>
</dbReference>
<dbReference type="EMBL" id="VJND01000010">
    <property type="protein sequence ID" value="TSE24898.1"/>
    <property type="molecule type" value="Genomic_DNA"/>
</dbReference>
<keyword evidence="10" id="KW-0175">Coiled coil</keyword>
<dbReference type="Gene3D" id="2.40.50.100">
    <property type="match status" value="1"/>
</dbReference>
<comment type="subcellular location">
    <subcellularLocation>
        <location evidence="1 9">Cell inner membrane</location>
        <topology evidence="1 9">Single-pass membrane protein</topology>
    </subcellularLocation>
</comment>